<sequence>MFRIINFVTILRSAAVFTTFISIVAYEILRAYWRDDIPLIKVLSIAPWVALGISVALTTNAIARLIWKAARYFNGSLFPDLNGTWAGEIITSDEKRIAAKAVIRQTFLQMQIDIHTETSKSITLETTPATEGGQCKVYYLYKSIPKELKWPEYKGSTTFDIRTVVDGSEKRLELSGTYFTSRGSVGRISFRQESEDVSADVSFY</sequence>
<reference evidence="3 4" key="1">
    <citation type="submission" date="2023-07" db="EMBL/GenBank/DDBJ databases">
        <authorList>
            <person name="Peeters C."/>
        </authorList>
    </citation>
    <scope>NUCLEOTIDE SEQUENCE [LARGE SCALE GENOMIC DNA]</scope>
    <source>
        <strain evidence="3 4">R-38712</strain>
    </source>
</reference>
<evidence type="ECO:0000256" key="1">
    <source>
        <dbReference type="SAM" id="Phobius"/>
    </source>
</evidence>
<keyword evidence="1" id="KW-0472">Membrane</keyword>
<dbReference type="RefSeq" id="WP_103518864.1">
    <property type="nucleotide sequence ID" value="NZ_CATWFT010000018.1"/>
</dbReference>
<dbReference type="InterPro" id="IPR041208">
    <property type="entry name" value="Cap15"/>
</dbReference>
<feature type="transmembrane region" description="Helical" evidence="1">
    <location>
        <begin position="45"/>
        <end position="67"/>
    </location>
</feature>
<evidence type="ECO:0000259" key="2">
    <source>
        <dbReference type="Pfam" id="PF18153"/>
    </source>
</evidence>
<gene>
    <name evidence="3" type="ORF">R38712_04307</name>
</gene>
<keyword evidence="1" id="KW-0812">Transmembrane</keyword>
<feature type="domain" description="CD-NTase-associated protein 15" evidence="2">
    <location>
        <begin position="78"/>
        <end position="191"/>
    </location>
</feature>
<dbReference type="Pfam" id="PF18153">
    <property type="entry name" value="Cap15_CD_rec"/>
    <property type="match status" value="1"/>
</dbReference>
<feature type="transmembrane region" description="Helical" evidence="1">
    <location>
        <begin position="12"/>
        <end position="33"/>
    </location>
</feature>
<accession>A0ABN9I792</accession>
<keyword evidence="1" id="KW-1133">Transmembrane helix</keyword>
<organism evidence="3 4">
    <name type="scientific">Ralstonia pickettii</name>
    <name type="common">Burkholderia pickettii</name>
    <dbReference type="NCBI Taxonomy" id="329"/>
    <lineage>
        <taxon>Bacteria</taxon>
        <taxon>Pseudomonadati</taxon>
        <taxon>Pseudomonadota</taxon>
        <taxon>Betaproteobacteria</taxon>
        <taxon>Burkholderiales</taxon>
        <taxon>Burkholderiaceae</taxon>
        <taxon>Ralstonia</taxon>
    </lineage>
</organism>
<evidence type="ECO:0000313" key="4">
    <source>
        <dbReference type="Proteomes" id="UP001189303"/>
    </source>
</evidence>
<evidence type="ECO:0000313" key="3">
    <source>
        <dbReference type="EMBL" id="CAJ0730213.1"/>
    </source>
</evidence>
<proteinExistence type="predicted"/>
<keyword evidence="4" id="KW-1185">Reference proteome</keyword>
<dbReference type="EMBL" id="CATWFT010000018">
    <property type="protein sequence ID" value="CAJ0730213.1"/>
    <property type="molecule type" value="Genomic_DNA"/>
</dbReference>
<comment type="caution">
    <text evidence="3">The sequence shown here is derived from an EMBL/GenBank/DDBJ whole genome shotgun (WGS) entry which is preliminary data.</text>
</comment>
<dbReference type="Proteomes" id="UP001189303">
    <property type="component" value="Unassembled WGS sequence"/>
</dbReference>
<protein>
    <recommendedName>
        <fullName evidence="2">CD-NTase-associated protein 15 domain-containing protein</fullName>
    </recommendedName>
</protein>
<name>A0ABN9I792_RALPI</name>